<proteinExistence type="predicted"/>
<evidence type="ECO:0000313" key="2">
    <source>
        <dbReference type="EMBL" id="OEU15695.1"/>
    </source>
</evidence>
<sequence>MSSSSSSSFIIRIFIICGTIFNLSHQIKTIDALQPMKSSSLFIVFGRPGSGKTTVANKAFESLSLDNNKNNKHQQCIELDLDVCISQEMKDNFGRGIYPSLKERNVFASGACDYVEKQLDEKLLKCQQQKQQQKDFNLSAIISFSFVNTDLRDIFRERFPKAEWILIDTTEEECTKRINEREGHFYKGDTPDKKKKEEEVDTTTNEEKDMSDWEFNPVTFPHIILDGNDPIEDNANNVVKEILGKNEEI</sequence>
<dbReference type="Proteomes" id="UP000095751">
    <property type="component" value="Unassembled WGS sequence"/>
</dbReference>
<dbReference type="InParanoid" id="A0A1E7FCB8"/>
<protein>
    <recommendedName>
        <fullName evidence="4">P-loop containing nucleoside triphosphate hydrolase protein</fullName>
    </recommendedName>
</protein>
<dbReference type="EMBL" id="KV784359">
    <property type="protein sequence ID" value="OEU15695.1"/>
    <property type="molecule type" value="Genomic_DNA"/>
</dbReference>
<feature type="compositionally biased region" description="Basic and acidic residues" evidence="1">
    <location>
        <begin position="185"/>
        <end position="198"/>
    </location>
</feature>
<dbReference type="KEGG" id="fcy:FRACYDRAFT_240388"/>
<evidence type="ECO:0008006" key="4">
    <source>
        <dbReference type="Google" id="ProtNLM"/>
    </source>
</evidence>
<dbReference type="OrthoDB" id="43018at2759"/>
<reference evidence="2 3" key="1">
    <citation type="submission" date="2016-09" db="EMBL/GenBank/DDBJ databases">
        <title>Extensive genetic diversity and differential bi-allelic expression allows diatom success in the polar Southern Ocean.</title>
        <authorList>
            <consortium name="DOE Joint Genome Institute"/>
            <person name="Mock T."/>
            <person name="Otillar R.P."/>
            <person name="Strauss J."/>
            <person name="Dupont C."/>
            <person name="Frickenhaus S."/>
            <person name="Maumus F."/>
            <person name="Mcmullan M."/>
            <person name="Sanges R."/>
            <person name="Schmutz J."/>
            <person name="Toseland A."/>
            <person name="Valas R."/>
            <person name="Veluchamy A."/>
            <person name="Ward B.J."/>
            <person name="Allen A."/>
            <person name="Barry K."/>
            <person name="Falciatore A."/>
            <person name="Ferrante M."/>
            <person name="Fortunato A.E."/>
            <person name="Gloeckner G."/>
            <person name="Gruber A."/>
            <person name="Hipkin R."/>
            <person name="Janech M."/>
            <person name="Kroth P."/>
            <person name="Leese F."/>
            <person name="Lindquist E."/>
            <person name="Lyon B.R."/>
            <person name="Martin J."/>
            <person name="Mayer C."/>
            <person name="Parker M."/>
            <person name="Quesneville H."/>
            <person name="Raymond J."/>
            <person name="Uhlig C."/>
            <person name="Valentin K.U."/>
            <person name="Worden A.Z."/>
            <person name="Armbrust E.V."/>
            <person name="Bowler C."/>
            <person name="Green B."/>
            <person name="Moulton V."/>
            <person name="Van Oosterhout C."/>
            <person name="Grigoriev I."/>
        </authorList>
    </citation>
    <scope>NUCLEOTIDE SEQUENCE [LARGE SCALE GENOMIC DNA]</scope>
    <source>
        <strain evidence="2 3">CCMP1102</strain>
    </source>
</reference>
<dbReference type="SUPFAM" id="SSF52540">
    <property type="entry name" value="P-loop containing nucleoside triphosphate hydrolases"/>
    <property type="match status" value="1"/>
</dbReference>
<feature type="region of interest" description="Disordered" evidence="1">
    <location>
        <begin position="185"/>
        <end position="212"/>
    </location>
</feature>
<accession>A0A1E7FCB8</accession>
<evidence type="ECO:0000256" key="1">
    <source>
        <dbReference type="SAM" id="MobiDB-lite"/>
    </source>
</evidence>
<dbReference type="Gene3D" id="3.40.50.300">
    <property type="entry name" value="P-loop containing nucleotide triphosphate hydrolases"/>
    <property type="match status" value="1"/>
</dbReference>
<evidence type="ECO:0000313" key="3">
    <source>
        <dbReference type="Proteomes" id="UP000095751"/>
    </source>
</evidence>
<name>A0A1E7FCB8_9STRA</name>
<dbReference type="InterPro" id="IPR027417">
    <property type="entry name" value="P-loop_NTPase"/>
</dbReference>
<gene>
    <name evidence="2" type="ORF">FRACYDRAFT_240388</name>
</gene>
<dbReference type="AlphaFoldDB" id="A0A1E7FCB8"/>
<keyword evidence="3" id="KW-1185">Reference proteome</keyword>
<organism evidence="2 3">
    <name type="scientific">Fragilariopsis cylindrus CCMP1102</name>
    <dbReference type="NCBI Taxonomy" id="635003"/>
    <lineage>
        <taxon>Eukaryota</taxon>
        <taxon>Sar</taxon>
        <taxon>Stramenopiles</taxon>
        <taxon>Ochrophyta</taxon>
        <taxon>Bacillariophyta</taxon>
        <taxon>Bacillariophyceae</taxon>
        <taxon>Bacillariophycidae</taxon>
        <taxon>Bacillariales</taxon>
        <taxon>Bacillariaceae</taxon>
        <taxon>Fragilariopsis</taxon>
    </lineage>
</organism>